<dbReference type="PATRIC" id="fig|1184267.3.peg.1551"/>
<dbReference type="eggNOG" id="COG3637">
    <property type="taxonomic scope" value="Bacteria"/>
</dbReference>
<dbReference type="SUPFAM" id="SSF56925">
    <property type="entry name" value="OMPA-like"/>
    <property type="match status" value="1"/>
</dbReference>
<organism evidence="3 4">
    <name type="scientific">Pseudobdellovibrio exovorus JSS</name>
    <dbReference type="NCBI Taxonomy" id="1184267"/>
    <lineage>
        <taxon>Bacteria</taxon>
        <taxon>Pseudomonadati</taxon>
        <taxon>Bdellovibrionota</taxon>
        <taxon>Bdellovibrionia</taxon>
        <taxon>Bdellovibrionales</taxon>
        <taxon>Pseudobdellovibrionaceae</taxon>
        <taxon>Pseudobdellovibrio</taxon>
    </lineage>
</organism>
<feature type="region of interest" description="Disordered" evidence="1">
    <location>
        <begin position="98"/>
        <end position="118"/>
    </location>
</feature>
<dbReference type="Proteomes" id="UP000012040">
    <property type="component" value="Chromosome"/>
</dbReference>
<reference evidence="3 4" key="1">
    <citation type="journal article" date="2013" name="ISME J.">
        <title>By their genes ye shall know them: genomic signatures of predatory bacteria.</title>
        <authorList>
            <person name="Pasternak Z."/>
            <person name="Pietrokovski S."/>
            <person name="Rotem O."/>
            <person name="Gophna U."/>
            <person name="Lurie-Weinberger M.N."/>
            <person name="Jurkevitch E."/>
        </authorList>
    </citation>
    <scope>NUCLEOTIDE SEQUENCE [LARGE SCALE GENOMIC DNA]</scope>
    <source>
        <strain evidence="3 4">JSS</strain>
    </source>
</reference>
<dbReference type="AlphaFoldDB" id="M4VB91"/>
<dbReference type="RefSeq" id="WP_015470240.1">
    <property type="nucleotide sequence ID" value="NC_020813.1"/>
</dbReference>
<dbReference type="KEGG" id="bex:A11Q_1534"/>
<accession>M4VB91</accession>
<dbReference type="InterPro" id="IPR011250">
    <property type="entry name" value="OMP/PagP_B-barrel"/>
</dbReference>
<name>M4VB91_9BACT</name>
<evidence type="ECO:0000256" key="2">
    <source>
        <dbReference type="SAM" id="SignalP"/>
    </source>
</evidence>
<sequence>MFFNSRLYLSTLLLSLIFSFSNTSQAARIIQQRDSRILVEVDATDQIFVDQKFLLINSENKRVALGSVTQVKNNRAILTIEKGQYTSPATIRFVTNTSTASTSTPSATTNTTSEPIMDDANSVSEVGTITDEPTGRRRAVYRVNANKFSLVATLSSNNMITKQTDGSNPTPNTEDVNLKGSSIGLTGIMDMPVNDWLTVRGSLGYEPFNVTGSSQFLSCDKLTSTDCNAYINYISGGGYARFDLTKGKSLFWVGLGGTFKFPMSKKTTALLEDDIKTTMTIAVATGMDFFISNKNFIPASLEYQMFQSSDTVKASIIMLRAGYGWAF</sequence>
<dbReference type="HOGENOM" id="CLU_069997_0_0_7"/>
<dbReference type="OrthoDB" id="5290713at2"/>
<dbReference type="EMBL" id="CP003537">
    <property type="protein sequence ID" value="AGH95750.1"/>
    <property type="molecule type" value="Genomic_DNA"/>
</dbReference>
<feature type="compositionally biased region" description="Low complexity" evidence="1">
    <location>
        <begin position="98"/>
        <end position="113"/>
    </location>
</feature>
<evidence type="ECO:0000313" key="3">
    <source>
        <dbReference type="EMBL" id="AGH95750.1"/>
    </source>
</evidence>
<dbReference type="STRING" id="1184267.A11Q_1534"/>
<gene>
    <name evidence="3" type="ORF">A11Q_1534</name>
</gene>
<keyword evidence="2" id="KW-0732">Signal</keyword>
<keyword evidence="4" id="KW-1185">Reference proteome</keyword>
<evidence type="ECO:0008006" key="5">
    <source>
        <dbReference type="Google" id="ProtNLM"/>
    </source>
</evidence>
<evidence type="ECO:0000313" key="4">
    <source>
        <dbReference type="Proteomes" id="UP000012040"/>
    </source>
</evidence>
<evidence type="ECO:0000256" key="1">
    <source>
        <dbReference type="SAM" id="MobiDB-lite"/>
    </source>
</evidence>
<proteinExistence type="predicted"/>
<protein>
    <recommendedName>
        <fullName evidence="5">Outer membrane protein beta-barrel domain-containing protein</fullName>
    </recommendedName>
</protein>
<feature type="chain" id="PRO_5004060091" description="Outer membrane protein beta-barrel domain-containing protein" evidence="2">
    <location>
        <begin position="27"/>
        <end position="327"/>
    </location>
</feature>
<feature type="signal peptide" evidence="2">
    <location>
        <begin position="1"/>
        <end position="26"/>
    </location>
</feature>